<keyword evidence="8" id="KW-1194">Viral DNA replication</keyword>
<feature type="domain" description="Adenovirus DNA-binding all-alpha" evidence="11">
    <location>
        <begin position="153"/>
        <end position="230"/>
    </location>
</feature>
<dbReference type="Pfam" id="PF03728">
    <property type="entry name" value="Viral_DNA_Zn_bi"/>
    <property type="match status" value="2"/>
</dbReference>
<dbReference type="InterPro" id="IPR003176">
    <property type="entry name" value="Adenovirus_DNA-bd_a"/>
</dbReference>
<evidence type="ECO:0000256" key="10">
    <source>
        <dbReference type="SAM" id="MobiDB-lite"/>
    </source>
</evidence>
<dbReference type="InterPro" id="IPR036367">
    <property type="entry name" value="Ad_DBP_C_sf"/>
</dbReference>
<evidence type="ECO:0000256" key="1">
    <source>
        <dbReference type="ARBA" id="ARBA00022518"/>
    </source>
</evidence>
<feature type="compositionally biased region" description="Basic and acidic residues" evidence="10">
    <location>
        <begin position="1"/>
        <end position="47"/>
    </location>
</feature>
<protein>
    <submittedName>
        <fullName evidence="13">DNA-binding protein</fullName>
    </submittedName>
</protein>
<accession>A0ABZ0T2D8</accession>
<dbReference type="InterPro" id="IPR005376">
    <property type="entry name" value="Adenovirus_DNA-bd_zn-bd"/>
</dbReference>
<dbReference type="Gene3D" id="1.10.269.10">
    <property type="entry name" value="Adenovirus DNA-binding, N-terminal domain"/>
    <property type="match status" value="1"/>
</dbReference>
<feature type="compositionally biased region" description="Polar residues" evidence="10">
    <location>
        <begin position="52"/>
        <end position="68"/>
    </location>
</feature>
<feature type="domain" description="Adenovirus DNA-binding zinc-binding" evidence="12">
    <location>
        <begin position="251"/>
        <end position="352"/>
    </location>
</feature>
<evidence type="ECO:0000256" key="4">
    <source>
        <dbReference type="ARBA" id="ARBA00022581"/>
    </source>
</evidence>
<evidence type="ECO:0000313" key="14">
    <source>
        <dbReference type="Proteomes" id="UP001327288"/>
    </source>
</evidence>
<dbReference type="SUPFAM" id="SSF57917">
    <property type="entry name" value="Zn-binding domains of ADDBP"/>
    <property type="match status" value="2"/>
</dbReference>
<evidence type="ECO:0000256" key="8">
    <source>
        <dbReference type="ARBA" id="ARBA00023109"/>
    </source>
</evidence>
<evidence type="ECO:0000256" key="2">
    <source>
        <dbReference type="ARBA" id="ARBA00022553"/>
    </source>
</evidence>
<dbReference type="EMBL" id="OR529407">
    <property type="protein sequence ID" value="WPS63621.1"/>
    <property type="molecule type" value="Genomic_DNA"/>
</dbReference>
<name>A0ABZ0T2D8_9ADEN</name>
<evidence type="ECO:0000256" key="5">
    <source>
        <dbReference type="ARBA" id="ARBA00022705"/>
    </source>
</evidence>
<organism evidence="13 14">
    <name type="scientific">Aviadenovirus sp</name>
    <dbReference type="NCBI Taxonomy" id="2217649"/>
    <lineage>
        <taxon>Viruses</taxon>
        <taxon>Varidnaviria</taxon>
        <taxon>Bamfordvirae</taxon>
        <taxon>Preplasmiviricota</taxon>
        <taxon>Polisuviricotina</taxon>
        <taxon>Pharingeaviricetes</taxon>
        <taxon>Rowavirales</taxon>
        <taxon>Adenoviridae</taxon>
        <taxon>Aviadenovirus</taxon>
    </lineage>
</organism>
<evidence type="ECO:0000259" key="11">
    <source>
        <dbReference type="Pfam" id="PF02236"/>
    </source>
</evidence>
<keyword evidence="9 13" id="KW-0238">DNA-binding</keyword>
<reference evidence="14" key="1">
    <citation type="submission" date="2024-05" db="EMBL/GenBank/DDBJ databases">
        <authorList>
            <person name="Karamendin K."/>
            <person name="Kydyrmanov A."/>
            <person name="Kasymbekov Y."/>
            <person name="Nuralibekov S."/>
            <person name="Sabyrzhan T."/>
            <person name="Khan Y."/>
        </authorList>
    </citation>
    <scope>NUCLEOTIDE SEQUENCE [LARGE SCALE GENOMIC DNA]</scope>
</reference>
<keyword evidence="4" id="KW-0945">Host-virus interaction</keyword>
<dbReference type="InterPro" id="IPR036368">
    <property type="entry name" value="ADBP_zn-bd_sf"/>
</dbReference>
<sequence length="503" mass="56801">MEDEYREKSFSNTETPKRGLERGRRMERGNRMKRSREPGSEGEERIDLVPSSKKSSQYTGRKISTSAVTGGKRDSKVGSRRARPPAELRRVRDDEDIITSDEDTQERDVDEEVDEVVIDEGTDIGESDREDGDVAPTCSSLRNARDNHLEFAAQRAMSYVEKLCDALDVKWQGVTIQPDNAVWSKLGGTYVRKKHPDYRLTFSTFDSFHNQIGRFLAAMVYNKAELEPKFVPGGAHVWRHGWFDKYDAEVPRCLHGMEMVIKPRTVELNPTSEAGKRALAEQNGQIDKNRFGRQIVVLRFDQNAVCYKDAKHTGFPHPHAQGSCAMSFSDAQKALSAMKHDLEWTSAIYPNADQKTAEERILICTSCCCNYAVEAPISGRQTCRMTAYKLSGTDNIGSEMCRQRKDMRAHKSNPNTMVFTCCNPQAPNGGGGRASKKNEKTCGWRISSMDLRYAYVFANELFAHVFGKPHPTNVPEFKWNDSFAFKTDVITPVEPLDSVDMFA</sequence>
<keyword evidence="1" id="KW-0244">Early protein</keyword>
<feature type="domain" description="Adenovirus DNA-binding zinc-binding" evidence="12">
    <location>
        <begin position="366"/>
        <end position="465"/>
    </location>
</feature>
<proteinExistence type="predicted"/>
<dbReference type="Proteomes" id="UP001327288">
    <property type="component" value="Segment"/>
</dbReference>
<dbReference type="SUPFAM" id="SSF47724">
    <property type="entry name" value="Domain of early E2A DNA-binding protein, ADDBP"/>
    <property type="match status" value="1"/>
</dbReference>
<evidence type="ECO:0000259" key="12">
    <source>
        <dbReference type="Pfam" id="PF03728"/>
    </source>
</evidence>
<keyword evidence="14" id="KW-1185">Reference proteome</keyword>
<evidence type="ECO:0000256" key="9">
    <source>
        <dbReference type="ARBA" id="ARBA00023125"/>
    </source>
</evidence>
<dbReference type="InterPro" id="IPR036362">
    <property type="entry name" value="Adenovirus_DNA-bd_N_sf"/>
</dbReference>
<keyword evidence="2" id="KW-0597">Phosphoprotein</keyword>
<evidence type="ECO:0000256" key="6">
    <source>
        <dbReference type="ARBA" id="ARBA00022723"/>
    </source>
</evidence>
<keyword evidence="6" id="KW-0479">Metal-binding</keyword>
<feature type="region of interest" description="Disordered" evidence="10">
    <location>
        <begin position="1"/>
        <end position="111"/>
    </location>
</feature>
<keyword evidence="3" id="KW-1048">Host nucleus</keyword>
<evidence type="ECO:0000313" key="13">
    <source>
        <dbReference type="EMBL" id="WPS63621.1"/>
    </source>
</evidence>
<keyword evidence="5" id="KW-0235">DNA replication</keyword>
<evidence type="ECO:0000256" key="7">
    <source>
        <dbReference type="ARBA" id="ARBA00022833"/>
    </source>
</evidence>
<evidence type="ECO:0000256" key="3">
    <source>
        <dbReference type="ARBA" id="ARBA00022562"/>
    </source>
</evidence>
<dbReference type="GO" id="GO:0003677">
    <property type="term" value="F:DNA binding"/>
    <property type="evidence" value="ECO:0007669"/>
    <property type="project" value="UniProtKB-KW"/>
</dbReference>
<dbReference type="Pfam" id="PF02236">
    <property type="entry name" value="Viral_DNA_bi"/>
    <property type="match status" value="1"/>
</dbReference>
<feature type="compositionally biased region" description="Basic and acidic residues" evidence="10">
    <location>
        <begin position="84"/>
        <end position="93"/>
    </location>
</feature>
<feature type="compositionally biased region" description="Acidic residues" evidence="10">
    <location>
        <begin position="94"/>
        <end position="111"/>
    </location>
</feature>
<keyword evidence="7" id="KW-0862">Zinc</keyword>
<dbReference type="Gene3D" id="3.90.148.10">
    <property type="entry name" value="Adenovirus DNA-binding, C-terminal domain superfamily/Adenovirus DNA-binding, zinc binding domain"/>
    <property type="match status" value="1"/>
</dbReference>